<evidence type="ECO:0000256" key="4">
    <source>
        <dbReference type="ARBA" id="ARBA00022692"/>
    </source>
</evidence>
<feature type="transmembrane region" description="Helical" evidence="7">
    <location>
        <begin position="51"/>
        <end position="72"/>
    </location>
</feature>
<feature type="transmembrane region" description="Helical" evidence="7">
    <location>
        <begin position="420"/>
        <end position="439"/>
    </location>
</feature>
<dbReference type="PANTHER" id="PTHR42810">
    <property type="entry name" value="PURINE PERMEASE C1399.01C-RELATED"/>
    <property type="match status" value="1"/>
</dbReference>
<proteinExistence type="inferred from homology"/>
<dbReference type="Proteomes" id="UP000018550">
    <property type="component" value="Chromosome"/>
</dbReference>
<dbReference type="KEGG" id="sapi:SAPIS_v1c02600"/>
<feature type="transmembrane region" description="Helical" evidence="7">
    <location>
        <begin position="101"/>
        <end position="120"/>
    </location>
</feature>
<keyword evidence="9" id="KW-1185">Reference proteome</keyword>
<dbReference type="PANTHER" id="PTHR42810:SF2">
    <property type="entry name" value="PURINE PERMEASE C1399.01C-RELATED"/>
    <property type="match status" value="1"/>
</dbReference>
<dbReference type="PATRIC" id="fig|1276258.3.peg.255"/>
<dbReference type="NCBIfam" id="TIGR00801">
    <property type="entry name" value="ncs2"/>
    <property type="match status" value="1"/>
</dbReference>
<evidence type="ECO:0000256" key="3">
    <source>
        <dbReference type="ARBA" id="ARBA00022448"/>
    </source>
</evidence>
<keyword evidence="4 7" id="KW-0812">Transmembrane</keyword>
<dbReference type="EMBL" id="CP006682">
    <property type="protein sequence ID" value="AHB36106.1"/>
    <property type="molecule type" value="Genomic_DNA"/>
</dbReference>
<dbReference type="STRING" id="1276258.SAPIS_v1c02600"/>
<evidence type="ECO:0000313" key="9">
    <source>
        <dbReference type="Proteomes" id="UP000018550"/>
    </source>
</evidence>
<accession>V5RJ33</accession>
<dbReference type="RefSeq" id="WP_023789040.1">
    <property type="nucleotide sequence ID" value="NC_022998.1"/>
</dbReference>
<feature type="transmembrane region" description="Helical" evidence="7">
    <location>
        <begin position="252"/>
        <end position="272"/>
    </location>
</feature>
<feature type="transmembrane region" description="Helical" evidence="7">
    <location>
        <begin position="361"/>
        <end position="382"/>
    </location>
</feature>
<protein>
    <submittedName>
        <fullName evidence="8">Uracil permease</fullName>
    </submittedName>
</protein>
<feature type="transmembrane region" description="Helical" evidence="7">
    <location>
        <begin position="194"/>
        <end position="216"/>
    </location>
</feature>
<dbReference type="GO" id="GO:0042907">
    <property type="term" value="F:xanthine transmembrane transporter activity"/>
    <property type="evidence" value="ECO:0007669"/>
    <property type="project" value="TreeGrafter"/>
</dbReference>
<dbReference type="InterPro" id="IPR006042">
    <property type="entry name" value="Xan_ur_permease"/>
</dbReference>
<feature type="transmembrane region" description="Helical" evidence="7">
    <location>
        <begin position="331"/>
        <end position="355"/>
    </location>
</feature>
<gene>
    <name evidence="8" type="primary">pyrP</name>
    <name evidence="8" type="ORF">SAPIS_v1c02600</name>
</gene>
<dbReference type="GO" id="GO:0005886">
    <property type="term" value="C:plasma membrane"/>
    <property type="evidence" value="ECO:0007669"/>
    <property type="project" value="UniProtKB-ARBA"/>
</dbReference>
<evidence type="ECO:0000313" key="8">
    <source>
        <dbReference type="EMBL" id="AHB36106.1"/>
    </source>
</evidence>
<comment type="subcellular location">
    <subcellularLocation>
        <location evidence="1">Membrane</location>
        <topology evidence="1">Multi-pass membrane protein</topology>
    </subcellularLocation>
</comment>
<dbReference type="PROSITE" id="PS01116">
    <property type="entry name" value="XANTH_URACIL_PERMASE"/>
    <property type="match status" value="1"/>
</dbReference>
<dbReference type="OrthoDB" id="9779092at2"/>
<keyword evidence="6 7" id="KW-0472">Membrane</keyword>
<name>V5RJ33_SPIAP</name>
<organism evidence="8 9">
    <name type="scientific">Spiroplasma apis B31</name>
    <dbReference type="NCBI Taxonomy" id="1276258"/>
    <lineage>
        <taxon>Bacteria</taxon>
        <taxon>Bacillati</taxon>
        <taxon>Mycoplasmatota</taxon>
        <taxon>Mollicutes</taxon>
        <taxon>Entomoplasmatales</taxon>
        <taxon>Spiroplasmataceae</taxon>
        <taxon>Spiroplasma</taxon>
    </lineage>
</organism>
<feature type="transmembrane region" description="Helical" evidence="7">
    <location>
        <begin position="394"/>
        <end position="414"/>
    </location>
</feature>
<feature type="transmembrane region" description="Helical" evidence="7">
    <location>
        <begin position="132"/>
        <end position="149"/>
    </location>
</feature>
<evidence type="ECO:0000256" key="6">
    <source>
        <dbReference type="ARBA" id="ARBA00023136"/>
    </source>
</evidence>
<comment type="similarity">
    <text evidence="2">Belongs to the nucleobase:cation symporter-2 (NCS2) (TC 2.A.40) family.</text>
</comment>
<reference evidence="8 9" key="1">
    <citation type="journal article" date="2014" name="Genome Announc.">
        <title>Complete Genome Sequence of Spiroplasma apis B31T (ATCC 33834), a Bacterium Associated with May Disease of Honeybees (Apis mellifera).</title>
        <authorList>
            <person name="Ku C."/>
            <person name="Lo W.S."/>
            <person name="Chen L.L."/>
            <person name="Kuo C.H."/>
        </authorList>
    </citation>
    <scope>NUCLEOTIDE SEQUENCE [LARGE SCALE GENOMIC DNA]</scope>
    <source>
        <strain evidence="8">B31</strain>
    </source>
</reference>
<dbReference type="eggNOG" id="COG2233">
    <property type="taxonomic scope" value="Bacteria"/>
</dbReference>
<evidence type="ECO:0000256" key="2">
    <source>
        <dbReference type="ARBA" id="ARBA00008821"/>
    </source>
</evidence>
<keyword evidence="3" id="KW-0813">Transport</keyword>
<evidence type="ECO:0000256" key="7">
    <source>
        <dbReference type="SAM" id="Phobius"/>
    </source>
</evidence>
<dbReference type="HOGENOM" id="CLU_017959_1_2_14"/>
<feature type="transmembrane region" description="Helical" evidence="7">
    <location>
        <begin position="169"/>
        <end position="187"/>
    </location>
</feature>
<keyword evidence="5 7" id="KW-1133">Transmembrane helix</keyword>
<dbReference type="AlphaFoldDB" id="V5RJ33"/>
<evidence type="ECO:0000256" key="1">
    <source>
        <dbReference type="ARBA" id="ARBA00004141"/>
    </source>
</evidence>
<dbReference type="InterPro" id="IPR006043">
    <property type="entry name" value="NCS2"/>
</dbReference>
<dbReference type="Pfam" id="PF00860">
    <property type="entry name" value="Xan_ur_permease"/>
    <property type="match status" value="1"/>
</dbReference>
<sequence>MENKTDDLILQPHQKPKNIGQWLVLSLQHVFAMFGATVLVPIIINGLANETVINISMALFCSGFGTLIYIALTMAKVPIYLGSSLAYMTVIGLGWKDWHNAVFIAVFAVGLVYILVGFIIHWTGIKWIKKAFSPVVIGPIICIIGLSAVKSALSDIGFIWDSTKQYPQWLSILIGIIVFLTAAMFMLKAKSFLRVIPILIALVIGYVFTVILHYSLSGYGYKLLDTDLITNVSSWEWYPSFKGIWNVDGSKIGPALVAIVPISLVTMVEHLGDHINIGNMTNKNYIENPGISKTLMADGVAMGLSGLIGGPPNATYAENTSVVGITRVASVWVTGLAACMAIIMSFIAPINQIIIMIPKPVLGGISLMLFGMISSNGIKIMIDEKVDFKNAKNIIISSVVLATGIGMSITGSTIKIASSFEITGLFLATFLGLMLNLFLPDQDNLGFKSLFKRKEKIKKTKIKK</sequence>
<feature type="transmembrane region" description="Helical" evidence="7">
    <location>
        <begin position="21"/>
        <end position="45"/>
    </location>
</feature>
<evidence type="ECO:0000256" key="5">
    <source>
        <dbReference type="ARBA" id="ARBA00022989"/>
    </source>
</evidence>